<organism evidence="2 3">
    <name type="scientific">Dreissena polymorpha</name>
    <name type="common">Zebra mussel</name>
    <name type="synonym">Mytilus polymorpha</name>
    <dbReference type="NCBI Taxonomy" id="45954"/>
    <lineage>
        <taxon>Eukaryota</taxon>
        <taxon>Metazoa</taxon>
        <taxon>Spiralia</taxon>
        <taxon>Lophotrochozoa</taxon>
        <taxon>Mollusca</taxon>
        <taxon>Bivalvia</taxon>
        <taxon>Autobranchia</taxon>
        <taxon>Heteroconchia</taxon>
        <taxon>Euheterodonta</taxon>
        <taxon>Imparidentia</taxon>
        <taxon>Neoheterodontei</taxon>
        <taxon>Myida</taxon>
        <taxon>Dreissenoidea</taxon>
        <taxon>Dreissenidae</taxon>
        <taxon>Dreissena</taxon>
    </lineage>
</organism>
<evidence type="ECO:0000313" key="1">
    <source>
        <dbReference type="EMBL" id="KAH3804752.1"/>
    </source>
</evidence>
<keyword evidence="3" id="KW-1185">Reference proteome</keyword>
<dbReference type="AlphaFoldDB" id="A0A9D4JKN7"/>
<gene>
    <name evidence="1" type="ORF">DPMN_133041</name>
    <name evidence="2" type="ORF">DPMN_139321</name>
</gene>
<dbReference type="EMBL" id="JAIWYP010000006">
    <property type="protein sequence ID" value="KAH3810922.1"/>
    <property type="molecule type" value="Genomic_DNA"/>
</dbReference>
<protein>
    <submittedName>
        <fullName evidence="2">Uncharacterized protein</fullName>
    </submittedName>
</protein>
<proteinExistence type="predicted"/>
<reference evidence="2" key="1">
    <citation type="journal article" date="2019" name="bioRxiv">
        <title>The Genome of the Zebra Mussel, Dreissena polymorpha: A Resource for Invasive Species Research.</title>
        <authorList>
            <person name="McCartney M.A."/>
            <person name="Auch B."/>
            <person name="Kono T."/>
            <person name="Mallez S."/>
            <person name="Zhang Y."/>
            <person name="Obille A."/>
            <person name="Becker A."/>
            <person name="Abrahante J.E."/>
            <person name="Garbe J."/>
            <person name="Badalamenti J.P."/>
            <person name="Herman A."/>
            <person name="Mangelson H."/>
            <person name="Liachko I."/>
            <person name="Sullivan S."/>
            <person name="Sone E.D."/>
            <person name="Koren S."/>
            <person name="Silverstein K.A.T."/>
            <person name="Beckman K.B."/>
            <person name="Gohl D.M."/>
        </authorList>
    </citation>
    <scope>NUCLEOTIDE SEQUENCE</scope>
    <source>
        <strain evidence="2">Duluth1</strain>
        <tissue evidence="2">Whole animal</tissue>
    </source>
</reference>
<dbReference type="EMBL" id="JAIWYP010000006">
    <property type="protein sequence ID" value="KAH3804752.1"/>
    <property type="molecule type" value="Genomic_DNA"/>
</dbReference>
<accession>A0A9D4JKN7</accession>
<comment type="caution">
    <text evidence="2">The sequence shown here is derived from an EMBL/GenBank/DDBJ whole genome shotgun (WGS) entry which is preliminary data.</text>
</comment>
<dbReference type="Proteomes" id="UP000828390">
    <property type="component" value="Unassembled WGS sequence"/>
</dbReference>
<sequence>MVRLALGVILHVGGFGDPNGVPEVKVVEAPELHGVQRVVAQAVPELRTPAISGS</sequence>
<name>A0A9D4JKN7_DREPO</name>
<evidence type="ECO:0000313" key="2">
    <source>
        <dbReference type="EMBL" id="KAH3810922.1"/>
    </source>
</evidence>
<reference evidence="2" key="2">
    <citation type="submission" date="2020-11" db="EMBL/GenBank/DDBJ databases">
        <authorList>
            <person name="McCartney M.A."/>
            <person name="Auch B."/>
            <person name="Kono T."/>
            <person name="Mallez S."/>
            <person name="Becker A."/>
            <person name="Gohl D.M."/>
            <person name="Silverstein K.A.T."/>
            <person name="Koren S."/>
            <person name="Bechman K.B."/>
            <person name="Herman A."/>
            <person name="Abrahante J.E."/>
            <person name="Garbe J."/>
        </authorList>
    </citation>
    <scope>NUCLEOTIDE SEQUENCE</scope>
    <source>
        <strain evidence="2">Duluth1</strain>
        <tissue evidence="2">Whole animal</tissue>
    </source>
</reference>
<evidence type="ECO:0000313" key="3">
    <source>
        <dbReference type="Proteomes" id="UP000828390"/>
    </source>
</evidence>